<protein>
    <submittedName>
        <fullName evidence="1">18054_t:CDS:1</fullName>
    </submittedName>
</protein>
<gene>
    <name evidence="1" type="ORF">RFULGI_LOCUS16872</name>
</gene>
<dbReference type="AlphaFoldDB" id="A0A9N9P6V0"/>
<reference evidence="1" key="1">
    <citation type="submission" date="2021-06" db="EMBL/GenBank/DDBJ databases">
        <authorList>
            <person name="Kallberg Y."/>
            <person name="Tangrot J."/>
            <person name="Rosling A."/>
        </authorList>
    </citation>
    <scope>NUCLEOTIDE SEQUENCE</scope>
    <source>
        <strain evidence="1">IN212</strain>
    </source>
</reference>
<proteinExistence type="predicted"/>
<dbReference type="Gene3D" id="4.10.60.10">
    <property type="entry name" value="Zinc finger, CCHC-type"/>
    <property type="match status" value="1"/>
</dbReference>
<accession>A0A9N9P6V0</accession>
<organism evidence="1 2">
    <name type="scientific">Racocetra fulgida</name>
    <dbReference type="NCBI Taxonomy" id="60492"/>
    <lineage>
        <taxon>Eukaryota</taxon>
        <taxon>Fungi</taxon>
        <taxon>Fungi incertae sedis</taxon>
        <taxon>Mucoromycota</taxon>
        <taxon>Glomeromycotina</taxon>
        <taxon>Glomeromycetes</taxon>
        <taxon>Diversisporales</taxon>
        <taxon>Gigasporaceae</taxon>
        <taxon>Racocetra</taxon>
    </lineage>
</organism>
<feature type="non-terminal residue" evidence="1">
    <location>
        <position position="1"/>
    </location>
</feature>
<feature type="non-terminal residue" evidence="1">
    <location>
        <position position="83"/>
    </location>
</feature>
<dbReference type="OrthoDB" id="10518758at2759"/>
<comment type="caution">
    <text evidence="1">The sequence shown here is derived from an EMBL/GenBank/DDBJ whole genome shotgun (WGS) entry which is preliminary data.</text>
</comment>
<dbReference type="EMBL" id="CAJVPZ010062662">
    <property type="protein sequence ID" value="CAG8792396.1"/>
    <property type="molecule type" value="Genomic_DNA"/>
</dbReference>
<name>A0A9N9P6V0_9GLOM</name>
<evidence type="ECO:0000313" key="1">
    <source>
        <dbReference type="EMBL" id="CAG8792396.1"/>
    </source>
</evidence>
<keyword evidence="2" id="KW-1185">Reference proteome</keyword>
<evidence type="ECO:0000313" key="2">
    <source>
        <dbReference type="Proteomes" id="UP000789396"/>
    </source>
</evidence>
<dbReference type="Proteomes" id="UP000789396">
    <property type="component" value="Unassembled WGS sequence"/>
</dbReference>
<sequence length="83" mass="9386">ENEYTEELLPKKRVNTVNDENSISKVESRHCSNCYGTEHYANTCKFPTVNGENSTSKVEGHHCGNCFGTGHYANTCKFPKDHF</sequence>